<sequence>MQRVVGKFGGHFDFLDLPDPEAPLIGGLRWGAFEHPLTPAFWVAQAWMTGKPSQNAFQLGRSLEEEVVYCILGGYGIPAEVGLAAAERVCGALPDLSDGVRLHARLRELLRYPLQIGGRSVRYRFAAQRAEYLAGALAMLPSIEEVAISDVALRNALLGLPGVGPKTASWIVRNRRASDEVAIL</sequence>
<dbReference type="Proteomes" id="UP001314635">
    <property type="component" value="Unassembled WGS sequence"/>
</dbReference>
<dbReference type="RefSeq" id="WP_211400863.1">
    <property type="nucleotide sequence ID" value="NZ_JAFCLK010000086.1"/>
</dbReference>
<keyword evidence="2" id="KW-1185">Reference proteome</keyword>
<dbReference type="SUPFAM" id="SSF48150">
    <property type="entry name" value="DNA-glycosylase"/>
    <property type="match status" value="1"/>
</dbReference>
<proteinExistence type="predicted"/>
<comment type="caution">
    <text evidence="1">The sequence shown here is derived from an EMBL/GenBank/DDBJ whole genome shotgun (WGS) entry which is preliminary data.</text>
</comment>
<reference evidence="2" key="1">
    <citation type="journal article" date="2021" name="ISME J.">
        <title>Evolutionary origin and ecological implication of a unique nif island in free-living Bradyrhizobium lineages.</title>
        <authorList>
            <person name="Tao J."/>
        </authorList>
    </citation>
    <scope>NUCLEOTIDE SEQUENCE [LARGE SCALE GENOMIC DNA]</scope>
    <source>
        <strain evidence="2">SZCCT0094</strain>
    </source>
</reference>
<name>A0ABS5GKM0_9BRAD</name>
<evidence type="ECO:0000313" key="2">
    <source>
        <dbReference type="Proteomes" id="UP001314635"/>
    </source>
</evidence>
<protein>
    <submittedName>
        <fullName evidence="1">Uncharacterized protein</fullName>
    </submittedName>
</protein>
<dbReference type="InterPro" id="IPR011257">
    <property type="entry name" value="DNA_glycosylase"/>
</dbReference>
<accession>A0ABS5GKM0</accession>
<organism evidence="1 2">
    <name type="scientific">Bradyrhizobium denitrificans</name>
    <dbReference type="NCBI Taxonomy" id="2734912"/>
    <lineage>
        <taxon>Bacteria</taxon>
        <taxon>Pseudomonadati</taxon>
        <taxon>Pseudomonadota</taxon>
        <taxon>Alphaproteobacteria</taxon>
        <taxon>Hyphomicrobiales</taxon>
        <taxon>Nitrobacteraceae</taxon>
        <taxon>Bradyrhizobium</taxon>
    </lineage>
</organism>
<dbReference type="EMBL" id="JAFCLK010000086">
    <property type="protein sequence ID" value="MBR1141609.1"/>
    <property type="molecule type" value="Genomic_DNA"/>
</dbReference>
<gene>
    <name evidence="1" type="ORF">JQ619_38335</name>
</gene>
<dbReference type="Gene3D" id="1.10.340.30">
    <property type="entry name" value="Hypothetical protein, domain 2"/>
    <property type="match status" value="1"/>
</dbReference>
<evidence type="ECO:0000313" key="1">
    <source>
        <dbReference type="EMBL" id="MBR1141609.1"/>
    </source>
</evidence>